<dbReference type="PANTHER" id="PTHR31963">
    <property type="entry name" value="RAS GUANINE NUCLEOTIDE EXCHANGE FACTOR K"/>
    <property type="match status" value="1"/>
</dbReference>
<dbReference type="EMBL" id="QGKY02000164">
    <property type="protein sequence ID" value="KAF2594682.1"/>
    <property type="molecule type" value="Genomic_DNA"/>
</dbReference>
<feature type="transmembrane region" description="Helical" evidence="1">
    <location>
        <begin position="316"/>
        <end position="337"/>
    </location>
</feature>
<comment type="caution">
    <text evidence="2">The sequence shown here is derived from an EMBL/GenBank/DDBJ whole genome shotgun (WGS) entry which is preliminary data.</text>
</comment>
<sequence length="511" mass="58821">MSAYKIWWYASGGSQIPFLGNVILSDTVACVMELCSWLYRTTVIFLVCVLFRLICHLQILRLQDFAKLFQIDSDVGSILSEHLRIRRHLRIISHRYRSFILCLLVLVTGSQFSSLLITTKAYTEVNMYRAGELAVSFLHSYRIGTNRVTEYQKENANAISLFSLILSSMADIDISTGNEPLINRENNRNKIFNRCISHQQDELQSFRKYLRWMCVDHSSPWTAILSWTMFVVFTLVVPAISHFLLACADCDSYHSRPYDSVVQLSLSSVAAVSFLCLTRFVSKYGLRRFLFFDKLWDESETVRRNYTNQLNTSLHIVSYFVIPCFLAMSAYKIWWYASGGSQIPFLGNVILSDSVACVMELCSWLYRTTVIFLVCVLFRLICHLQILRLQDFAKLFQIDSDVGSILSEHLRIRRHLRIISHRYRSFILCLLVLVTGSQFSSLLITTKAYTEVNMYRAGELAKRQALVSYFENNRAGITVYGFTLDRGTLHTIFGLELSLVLWLLGKTIGIS</sequence>
<name>A0A8S9KL14_BRACR</name>
<feature type="transmembrane region" description="Helical" evidence="1">
    <location>
        <begin position="364"/>
        <end position="382"/>
    </location>
</feature>
<feature type="transmembrane region" description="Helical" evidence="1">
    <location>
        <begin position="487"/>
        <end position="505"/>
    </location>
</feature>
<keyword evidence="1" id="KW-0472">Membrane</keyword>
<feature type="transmembrane region" description="Helical" evidence="1">
    <location>
        <begin position="423"/>
        <end position="444"/>
    </location>
</feature>
<feature type="transmembrane region" description="Helical" evidence="1">
    <location>
        <begin position="37"/>
        <end position="59"/>
    </location>
</feature>
<dbReference type="InterPro" id="IPR021924">
    <property type="entry name" value="DUF3537"/>
</dbReference>
<feature type="transmembrane region" description="Helical" evidence="1">
    <location>
        <begin position="221"/>
        <end position="241"/>
    </location>
</feature>
<dbReference type="PANTHER" id="PTHR31963:SF14">
    <property type="entry name" value="EXTRACELLULAR LIGAND-GATED ION CHANNEL PROTEIN (DUF3537)"/>
    <property type="match status" value="1"/>
</dbReference>
<keyword evidence="1" id="KW-1133">Transmembrane helix</keyword>
<protein>
    <submittedName>
        <fullName evidence="2">Uncharacterized protein</fullName>
    </submittedName>
</protein>
<evidence type="ECO:0000256" key="1">
    <source>
        <dbReference type="SAM" id="Phobius"/>
    </source>
</evidence>
<evidence type="ECO:0000313" key="2">
    <source>
        <dbReference type="EMBL" id="KAF2594682.1"/>
    </source>
</evidence>
<reference evidence="2" key="1">
    <citation type="submission" date="2019-12" db="EMBL/GenBank/DDBJ databases">
        <title>Genome sequencing and annotation of Brassica cretica.</title>
        <authorList>
            <person name="Studholme D.J."/>
            <person name="Sarris P.F."/>
        </authorList>
    </citation>
    <scope>NUCLEOTIDE SEQUENCE</scope>
    <source>
        <strain evidence="2">PFS-102/07</strain>
        <tissue evidence="2">Leaf</tissue>
    </source>
</reference>
<feature type="transmembrane region" description="Helical" evidence="1">
    <location>
        <begin position="261"/>
        <end position="281"/>
    </location>
</feature>
<dbReference type="Pfam" id="PF12056">
    <property type="entry name" value="DUF3537"/>
    <property type="match status" value="3"/>
</dbReference>
<proteinExistence type="predicted"/>
<gene>
    <name evidence="2" type="ORF">F2Q70_00042690</name>
</gene>
<dbReference type="AlphaFoldDB" id="A0A8S9KL14"/>
<feature type="transmembrane region" description="Helical" evidence="1">
    <location>
        <begin position="96"/>
        <end position="117"/>
    </location>
</feature>
<keyword evidence="1" id="KW-0812">Transmembrane</keyword>
<organism evidence="2">
    <name type="scientific">Brassica cretica</name>
    <name type="common">Mustard</name>
    <dbReference type="NCBI Taxonomy" id="69181"/>
    <lineage>
        <taxon>Eukaryota</taxon>
        <taxon>Viridiplantae</taxon>
        <taxon>Streptophyta</taxon>
        <taxon>Embryophyta</taxon>
        <taxon>Tracheophyta</taxon>
        <taxon>Spermatophyta</taxon>
        <taxon>Magnoliopsida</taxon>
        <taxon>eudicotyledons</taxon>
        <taxon>Gunneridae</taxon>
        <taxon>Pentapetalae</taxon>
        <taxon>rosids</taxon>
        <taxon>malvids</taxon>
        <taxon>Brassicales</taxon>
        <taxon>Brassicaceae</taxon>
        <taxon>Brassiceae</taxon>
        <taxon>Brassica</taxon>
    </lineage>
</organism>
<accession>A0A8S9KL14</accession>